<evidence type="ECO:0000259" key="3">
    <source>
        <dbReference type="Pfam" id="PF00725"/>
    </source>
</evidence>
<dbReference type="NCBIfam" id="NF004783">
    <property type="entry name" value="PRK06129.1"/>
    <property type="match status" value="1"/>
</dbReference>
<dbReference type="Gene3D" id="3.40.50.720">
    <property type="entry name" value="NAD(P)-binding Rossmann-like Domain"/>
    <property type="match status" value="1"/>
</dbReference>
<organism evidence="5 6">
    <name type="scientific">Bordetella genomosp. 4</name>
    <dbReference type="NCBI Taxonomy" id="463044"/>
    <lineage>
        <taxon>Bacteria</taxon>
        <taxon>Pseudomonadati</taxon>
        <taxon>Pseudomonadota</taxon>
        <taxon>Betaproteobacteria</taxon>
        <taxon>Burkholderiales</taxon>
        <taxon>Alcaligenaceae</taxon>
        <taxon>Bordetella</taxon>
    </lineage>
</organism>
<dbReference type="Pfam" id="PF00725">
    <property type="entry name" value="3HCDH"/>
    <property type="match status" value="1"/>
</dbReference>
<dbReference type="InterPro" id="IPR036291">
    <property type="entry name" value="NAD(P)-bd_dom_sf"/>
</dbReference>
<dbReference type="Gene3D" id="1.10.1040.10">
    <property type="entry name" value="N-(1-d-carboxylethyl)-l-norvaline Dehydrogenase, domain 2"/>
    <property type="match status" value="1"/>
</dbReference>
<dbReference type="InterPro" id="IPR008927">
    <property type="entry name" value="6-PGluconate_DH-like_C_sf"/>
</dbReference>
<dbReference type="InterPro" id="IPR013328">
    <property type="entry name" value="6PGD_dom2"/>
</dbReference>
<dbReference type="EMBL" id="NEVQ01000016">
    <property type="protein sequence ID" value="OZI54695.1"/>
    <property type="molecule type" value="Genomic_DNA"/>
</dbReference>
<feature type="domain" description="3-hydroxyacyl-CoA dehydrogenase C-terminal" evidence="3">
    <location>
        <begin position="184"/>
        <end position="248"/>
    </location>
</feature>
<evidence type="ECO:0000259" key="4">
    <source>
        <dbReference type="Pfam" id="PF02737"/>
    </source>
</evidence>
<dbReference type="OrthoDB" id="9803287at2"/>
<dbReference type="GO" id="GO:0070403">
    <property type="term" value="F:NAD+ binding"/>
    <property type="evidence" value="ECO:0007669"/>
    <property type="project" value="InterPro"/>
</dbReference>
<dbReference type="Pfam" id="PF02737">
    <property type="entry name" value="3HCDH_N"/>
    <property type="match status" value="1"/>
</dbReference>
<dbReference type="AlphaFoldDB" id="A0A261TZ72"/>
<gene>
    <name evidence="5" type="ORF">CAL20_17150</name>
</gene>
<evidence type="ECO:0000256" key="1">
    <source>
        <dbReference type="ARBA" id="ARBA00009463"/>
    </source>
</evidence>
<feature type="domain" description="3-hydroxyacyl-CoA dehydrogenase NAD binding" evidence="4">
    <location>
        <begin position="3"/>
        <end position="179"/>
    </location>
</feature>
<name>A0A261TZ72_9BORD</name>
<dbReference type="PROSITE" id="PS00067">
    <property type="entry name" value="3HCDH"/>
    <property type="match status" value="1"/>
</dbReference>
<dbReference type="GO" id="GO:0006631">
    <property type="term" value="P:fatty acid metabolic process"/>
    <property type="evidence" value="ECO:0007669"/>
    <property type="project" value="InterPro"/>
</dbReference>
<keyword evidence="2" id="KW-0560">Oxidoreductase</keyword>
<dbReference type="InterPro" id="IPR006176">
    <property type="entry name" value="3-OHacyl-CoA_DH_NAD-bd"/>
</dbReference>
<evidence type="ECO:0000256" key="2">
    <source>
        <dbReference type="ARBA" id="ARBA00023002"/>
    </source>
</evidence>
<dbReference type="InterPro" id="IPR006108">
    <property type="entry name" value="3HC_DH_C"/>
</dbReference>
<accession>A0A261TZ72</accession>
<keyword evidence="6" id="KW-1185">Reference proteome</keyword>
<reference evidence="5 6" key="1">
    <citation type="submission" date="2017-05" db="EMBL/GenBank/DDBJ databases">
        <title>Complete and WGS of Bordetella genogroups.</title>
        <authorList>
            <person name="Spilker T."/>
            <person name="LiPuma J."/>
        </authorList>
    </citation>
    <scope>NUCLEOTIDE SEQUENCE [LARGE SCALE GENOMIC DNA]</scope>
    <source>
        <strain evidence="5 6">AU9919</strain>
    </source>
</reference>
<dbReference type="PANTHER" id="PTHR48075">
    <property type="entry name" value="3-HYDROXYACYL-COA DEHYDROGENASE FAMILY PROTEIN"/>
    <property type="match status" value="1"/>
</dbReference>
<protein>
    <submittedName>
        <fullName evidence="5">3-hydroxyacyl-CoA dehydrogenase</fullName>
    </submittedName>
</protein>
<dbReference type="PANTHER" id="PTHR48075:SF1">
    <property type="entry name" value="LAMBDA-CRYSTALLIN HOMOLOG"/>
    <property type="match status" value="1"/>
</dbReference>
<proteinExistence type="inferred from homology"/>
<evidence type="ECO:0000313" key="6">
    <source>
        <dbReference type="Proteomes" id="UP000216885"/>
    </source>
</evidence>
<dbReference type="GO" id="GO:0050104">
    <property type="term" value="F:L-gulonate 3-dehydrogenase activity"/>
    <property type="evidence" value="ECO:0007669"/>
    <property type="project" value="TreeGrafter"/>
</dbReference>
<dbReference type="InterPro" id="IPR006180">
    <property type="entry name" value="3-OHacyl-CoA_DH_CS"/>
</dbReference>
<evidence type="ECO:0000313" key="5">
    <source>
        <dbReference type="EMBL" id="OZI54695.1"/>
    </source>
</evidence>
<sequence length="314" mass="34664">MRTVAIIGAGLIGQGWAIVFARRGWNVRLYDVQTQGLGGARELIVQQLAELQRYGLLEDVQAAADRVSIAESLQAALAGADYVQENSPERLEIKRAVFAELDQYAEPHAVIGSSTSSLPASEYTESLPGRHRCLVVHPVNPPYLIPLVELCGAPWTSPQTIETARQIMQELGQKPITVRHEIEGFVLNRLQGALLHEAFRLAAAGVASAEDIDTTIKDGLGLRWSFMGPFETIDLNAPGGLADYCARYGGLYQSIGATQSQLVPWDEALVGSLEQQRREQLPASQLQERRFWRDDQLMKLMRHKNQTGDKHGQS</sequence>
<dbReference type="SUPFAM" id="SSF48179">
    <property type="entry name" value="6-phosphogluconate dehydrogenase C-terminal domain-like"/>
    <property type="match status" value="1"/>
</dbReference>
<dbReference type="RefSeq" id="WP_094820650.1">
    <property type="nucleotide sequence ID" value="NZ_NEVO01000005.1"/>
</dbReference>
<comment type="similarity">
    <text evidence="1">Belongs to the 3-hydroxyacyl-CoA dehydrogenase family.</text>
</comment>
<dbReference type="SUPFAM" id="SSF51735">
    <property type="entry name" value="NAD(P)-binding Rossmann-fold domains"/>
    <property type="match status" value="1"/>
</dbReference>
<comment type="caution">
    <text evidence="5">The sequence shown here is derived from an EMBL/GenBank/DDBJ whole genome shotgun (WGS) entry which is preliminary data.</text>
</comment>
<dbReference type="Proteomes" id="UP000216885">
    <property type="component" value="Unassembled WGS sequence"/>
</dbReference>